<dbReference type="OrthoDB" id="6873366at2"/>
<evidence type="ECO:0000313" key="1">
    <source>
        <dbReference type="EMBL" id="POG04934.1"/>
    </source>
</evidence>
<protein>
    <submittedName>
        <fullName evidence="1">Uncharacterized protein</fullName>
    </submittedName>
</protein>
<proteinExistence type="predicted"/>
<dbReference type="RefSeq" id="WP_103448400.1">
    <property type="nucleotide sequence ID" value="NZ_MINH01000021.1"/>
</dbReference>
<name>A0A2S3WV76_PSEPU</name>
<accession>A0A2S3WV76</accession>
<evidence type="ECO:0000313" key="2">
    <source>
        <dbReference type="Proteomes" id="UP000237230"/>
    </source>
</evidence>
<reference evidence="1 2" key="2">
    <citation type="submission" date="2018-03" db="EMBL/GenBank/DDBJ databases">
        <title>Draft genome of Pseudomonas putida strain KH-21-114.</title>
        <authorList>
            <person name="Yoshizawa S."/>
            <person name="Khan N.H."/>
            <person name="Nishimura M."/>
            <person name="Chiura H.X."/>
            <person name="Ogura Y."/>
            <person name="Hayashi T."/>
            <person name="Kogure K."/>
        </authorList>
    </citation>
    <scope>NUCLEOTIDE SEQUENCE [LARGE SCALE GENOMIC DNA]</scope>
    <source>
        <strain evidence="1 2">KH-21-114</strain>
    </source>
</reference>
<dbReference type="AlphaFoldDB" id="A0A2S3WV76"/>
<reference evidence="1 2" key="1">
    <citation type="submission" date="2016-08" db="EMBL/GenBank/DDBJ databases">
        <authorList>
            <person name="Seilhamer J.J."/>
        </authorList>
    </citation>
    <scope>NUCLEOTIDE SEQUENCE [LARGE SCALE GENOMIC DNA]</scope>
    <source>
        <strain evidence="1 2">KH-21-114</strain>
    </source>
</reference>
<comment type="caution">
    <text evidence="1">The sequence shown here is derived from an EMBL/GenBank/DDBJ whole genome shotgun (WGS) entry which is preliminary data.</text>
</comment>
<organism evidence="1 2">
    <name type="scientific">Pseudomonas putida</name>
    <name type="common">Arthrobacter siderocapsulatus</name>
    <dbReference type="NCBI Taxonomy" id="303"/>
    <lineage>
        <taxon>Bacteria</taxon>
        <taxon>Pseudomonadati</taxon>
        <taxon>Pseudomonadota</taxon>
        <taxon>Gammaproteobacteria</taxon>
        <taxon>Pseudomonadales</taxon>
        <taxon>Pseudomonadaceae</taxon>
        <taxon>Pseudomonas</taxon>
    </lineage>
</organism>
<sequence>MAKSSQKSMRDLLLQQYDKEIGASYDKQFMEFMSYLSRGGDNPKAICGRCGAECGAAHKRAKRGLVIAALEREKEAGMDITPTVAGHVFERLIGRGMDDRAASAHFATPGRTAANKSTLTAEDFAELEARLAGEVVELMDKMEEIRERHRDIYRDRVKAATAELVTS</sequence>
<dbReference type="EMBL" id="MINH01000021">
    <property type="protein sequence ID" value="POG04934.1"/>
    <property type="molecule type" value="Genomic_DNA"/>
</dbReference>
<gene>
    <name evidence="1" type="ORF">BGP84_18735</name>
</gene>
<dbReference type="Proteomes" id="UP000237230">
    <property type="component" value="Unassembled WGS sequence"/>
</dbReference>